<evidence type="ECO:0000313" key="3">
    <source>
        <dbReference type="EMBL" id="RBW67802.1"/>
    </source>
</evidence>
<dbReference type="Proteomes" id="UP000253314">
    <property type="component" value="Unassembled WGS sequence"/>
</dbReference>
<keyword evidence="1" id="KW-0472">Membrane</keyword>
<dbReference type="Pfam" id="PF13490">
    <property type="entry name" value="zf-HC2"/>
    <property type="match status" value="1"/>
</dbReference>
<dbReference type="AlphaFoldDB" id="A0A366XNW0"/>
<gene>
    <name evidence="3" type="ORF">DS031_19845</name>
</gene>
<feature type="transmembrane region" description="Helical" evidence="1">
    <location>
        <begin position="89"/>
        <end position="108"/>
    </location>
</feature>
<evidence type="ECO:0000259" key="2">
    <source>
        <dbReference type="Pfam" id="PF13490"/>
    </source>
</evidence>
<evidence type="ECO:0000256" key="1">
    <source>
        <dbReference type="SAM" id="Phobius"/>
    </source>
</evidence>
<dbReference type="RefSeq" id="WP_113807921.1">
    <property type="nucleotide sequence ID" value="NZ_QOCW01000029.1"/>
</dbReference>
<protein>
    <submittedName>
        <fullName evidence="3">Anti-sigma factor</fullName>
    </submittedName>
</protein>
<proteinExistence type="predicted"/>
<keyword evidence="1" id="KW-1133">Transmembrane helix</keyword>
<keyword evidence="1" id="KW-0812">Transmembrane</keyword>
<keyword evidence="4" id="KW-1185">Reference proteome</keyword>
<dbReference type="InterPro" id="IPR027383">
    <property type="entry name" value="Znf_put"/>
</dbReference>
<dbReference type="EMBL" id="QOCW01000029">
    <property type="protein sequence ID" value="RBW67802.1"/>
    <property type="molecule type" value="Genomic_DNA"/>
</dbReference>
<reference evidence="3 4" key="1">
    <citation type="submission" date="2018-07" db="EMBL/GenBank/DDBJ databases">
        <title>Lottiidibacillus patelloidae gen. nov., sp. nov., isolated from the intestinal tract of a marine limpet and the reclassification of B. taeanensis BH030017T, B. algicola KMM 3737T and B. hwajinpoensis SW-72T as genus Lottiidibacillus.</title>
        <authorList>
            <person name="Liu R."/>
            <person name="Huang Z."/>
        </authorList>
    </citation>
    <scope>NUCLEOTIDE SEQUENCE [LARGE SCALE GENOMIC DNA]</scope>
    <source>
        <strain evidence="3 4">BH030017</strain>
    </source>
</reference>
<dbReference type="OrthoDB" id="9782842at2"/>
<evidence type="ECO:0000313" key="4">
    <source>
        <dbReference type="Proteomes" id="UP000253314"/>
    </source>
</evidence>
<sequence length="211" mass="23993">MKCEKTYMELIYKVLDHEATEQERTMLQDHLKSCSACQLYYQELKEVEIFLKGAEQIEVPEGFTTKVMNHLPKEKKTISLKRWFRTHPMLTAAALFFFLMAGSIYSSWNGDGERLSIVSGNGNLQINEERNVVIVPEGEVVKGDLIVKNGNIEIEGEVQGNVVIINGEKYMASAGQVTGEIEEVDQVMEWIWYHIKSGAKEIKNLFAGKDE</sequence>
<feature type="domain" description="Putative zinc-finger" evidence="2">
    <location>
        <begin position="5"/>
        <end position="38"/>
    </location>
</feature>
<name>A0A366XNW0_9BACI</name>
<accession>A0A366XNW0</accession>
<comment type="caution">
    <text evidence="3">The sequence shown here is derived from an EMBL/GenBank/DDBJ whole genome shotgun (WGS) entry which is preliminary data.</text>
</comment>
<organism evidence="3 4">
    <name type="scientific">Bacillus taeanensis</name>
    <dbReference type="NCBI Taxonomy" id="273032"/>
    <lineage>
        <taxon>Bacteria</taxon>
        <taxon>Bacillati</taxon>
        <taxon>Bacillota</taxon>
        <taxon>Bacilli</taxon>
        <taxon>Bacillales</taxon>
        <taxon>Bacillaceae</taxon>
        <taxon>Bacillus</taxon>
    </lineage>
</organism>